<dbReference type="InterPro" id="IPR011989">
    <property type="entry name" value="ARM-like"/>
</dbReference>
<accession>A0A917L451</accession>
<proteinExistence type="predicted"/>
<dbReference type="Proteomes" id="UP000625682">
    <property type="component" value="Unassembled WGS sequence"/>
</dbReference>
<feature type="region of interest" description="Disordered" evidence="1">
    <location>
        <begin position="429"/>
        <end position="457"/>
    </location>
</feature>
<evidence type="ECO:0000256" key="1">
    <source>
        <dbReference type="SAM" id="MobiDB-lite"/>
    </source>
</evidence>
<gene>
    <name evidence="2" type="ORF">GCM10012282_43630</name>
</gene>
<name>A0A917L451_9ACTN</name>
<keyword evidence="3" id="KW-1185">Reference proteome</keyword>
<evidence type="ECO:0008006" key="4">
    <source>
        <dbReference type="Google" id="ProtNLM"/>
    </source>
</evidence>
<evidence type="ECO:0000313" key="2">
    <source>
        <dbReference type="EMBL" id="GGJ42189.1"/>
    </source>
</evidence>
<sequence>MADSTATTPAHPSRVALFEAIRADRTGPVAARLLRLARADTPSVRREALDLLHSMAHEQPWPEAVNAAVARLSDPDEEVRRRAACLFGYRGQSGSVLAALGELADPLVRTILARALGPTAAHLTDDGLASVRFLAHLETLRAAPPVRWRSLDAALLDDVREAARHLEDLGLIWGQTLYRLGREHDTYTLVAHLLADPATRDIGADLARAACHDWRAAPTMLLPLLVQHRGRTVTPALGAALTTASISEAAMRAHGALLAEVPSTPSPRARRIPSTVTAYDSASADALLAAKPVGITRLAHASEIFEALLDAGPLTFRQAAQLYNLAFRRPGRSQAECAPLWLRHAGPSALSRLLALMTPHLGDYAIGEYYLAGLARMGSHARPALPAVTAPIDRRTRIPVNDSTRDAEMRLDENLLAGALNTRRAIHADTVPPAAPPPPRQQPAQLLCPPSETHRHT</sequence>
<dbReference type="Gene3D" id="1.25.10.10">
    <property type="entry name" value="Leucine-rich Repeat Variant"/>
    <property type="match status" value="1"/>
</dbReference>
<dbReference type="AlphaFoldDB" id="A0A917L451"/>
<dbReference type="EMBL" id="BMMU01000014">
    <property type="protein sequence ID" value="GGJ42189.1"/>
    <property type="molecule type" value="Genomic_DNA"/>
</dbReference>
<reference evidence="2" key="1">
    <citation type="journal article" date="2014" name="Int. J. Syst. Evol. Microbiol.">
        <title>Complete genome sequence of Corynebacterium casei LMG S-19264T (=DSM 44701T), isolated from a smear-ripened cheese.</title>
        <authorList>
            <consortium name="US DOE Joint Genome Institute (JGI-PGF)"/>
            <person name="Walter F."/>
            <person name="Albersmeier A."/>
            <person name="Kalinowski J."/>
            <person name="Ruckert C."/>
        </authorList>
    </citation>
    <scope>NUCLEOTIDE SEQUENCE</scope>
    <source>
        <strain evidence="2">CGMCC 4.7272</strain>
    </source>
</reference>
<reference evidence="2" key="2">
    <citation type="submission" date="2020-09" db="EMBL/GenBank/DDBJ databases">
        <authorList>
            <person name="Sun Q."/>
            <person name="Zhou Y."/>
        </authorList>
    </citation>
    <scope>NUCLEOTIDE SEQUENCE</scope>
    <source>
        <strain evidence="2">CGMCC 4.7272</strain>
    </source>
</reference>
<dbReference type="SUPFAM" id="SSF48371">
    <property type="entry name" value="ARM repeat"/>
    <property type="match status" value="1"/>
</dbReference>
<dbReference type="InterPro" id="IPR016024">
    <property type="entry name" value="ARM-type_fold"/>
</dbReference>
<evidence type="ECO:0000313" key="3">
    <source>
        <dbReference type="Proteomes" id="UP000625682"/>
    </source>
</evidence>
<protein>
    <recommendedName>
        <fullName evidence="4">HEAT repeat domain-containing protein</fullName>
    </recommendedName>
</protein>
<comment type="caution">
    <text evidence="2">The sequence shown here is derived from an EMBL/GenBank/DDBJ whole genome shotgun (WGS) entry which is preliminary data.</text>
</comment>
<organism evidence="2 3">
    <name type="scientific">Streptomyces lacrimifluminis</name>
    <dbReference type="NCBI Taxonomy" id="1500077"/>
    <lineage>
        <taxon>Bacteria</taxon>
        <taxon>Bacillati</taxon>
        <taxon>Actinomycetota</taxon>
        <taxon>Actinomycetes</taxon>
        <taxon>Kitasatosporales</taxon>
        <taxon>Streptomycetaceae</taxon>
        <taxon>Streptomyces</taxon>
    </lineage>
</organism>